<dbReference type="GO" id="GO:0003676">
    <property type="term" value="F:nucleic acid binding"/>
    <property type="evidence" value="ECO:0007669"/>
    <property type="project" value="InterPro"/>
</dbReference>
<protein>
    <recommendedName>
        <fullName evidence="3">CCHC-type domain-containing protein</fullName>
    </recommendedName>
</protein>
<dbReference type="PROSITE" id="PS50158">
    <property type="entry name" value="ZF_CCHC"/>
    <property type="match status" value="1"/>
</dbReference>
<dbReference type="Proteomes" id="UP001497516">
    <property type="component" value="Chromosome 7"/>
</dbReference>
<dbReference type="InterPro" id="IPR001878">
    <property type="entry name" value="Znf_CCHC"/>
</dbReference>
<dbReference type="EMBL" id="OZ034820">
    <property type="protein sequence ID" value="CAL1402100.1"/>
    <property type="molecule type" value="Genomic_DNA"/>
</dbReference>
<evidence type="ECO:0000256" key="2">
    <source>
        <dbReference type="SAM" id="MobiDB-lite"/>
    </source>
</evidence>
<dbReference type="InterPro" id="IPR040256">
    <property type="entry name" value="At4g02000-like"/>
</dbReference>
<evidence type="ECO:0000256" key="1">
    <source>
        <dbReference type="PROSITE-ProRule" id="PRU00047"/>
    </source>
</evidence>
<keyword evidence="1" id="KW-0863">Zinc-finger</keyword>
<dbReference type="AlphaFoldDB" id="A0AAV2FX18"/>
<feature type="region of interest" description="Disordered" evidence="2">
    <location>
        <begin position="333"/>
        <end position="358"/>
    </location>
</feature>
<feature type="domain" description="CCHC-type" evidence="3">
    <location>
        <begin position="117"/>
        <end position="130"/>
    </location>
</feature>
<dbReference type="Pfam" id="PF14392">
    <property type="entry name" value="zf-CCHC_4"/>
    <property type="match status" value="1"/>
</dbReference>
<dbReference type="GO" id="GO:0008270">
    <property type="term" value="F:zinc ion binding"/>
    <property type="evidence" value="ECO:0007669"/>
    <property type="project" value="UniProtKB-KW"/>
</dbReference>
<dbReference type="InterPro" id="IPR025836">
    <property type="entry name" value="Zn_knuckle_CX2CX4HX4C"/>
</dbReference>
<sequence length="422" mass="47465">MQSTTWNLGNTLVSLKKWDGEQKAEAIDIQTVTLRVQMHDLPQSLKDEESIQAVADFIFLYYYGIDQSNFDFRGWLKFIRVKVEVELDKPVPIGFEYPLGERSIRVSFKYERIVDLCYFCGRLGHPIQNCLDREDHRRRGLNTDPSEVYTTALKAGHDSPANTPPLSFREKQAKTRQMERADTRAHCLRGSSSESSLMSIVGRTGQGSASCPPGFAALESNPPATMRNNEWIQRGVVRSPTLTLQTDFMEEEMEAATIAMQRSLDLTGGEATRSRQAGLIEMGQSLSLASPSLTQAHYPQVQKEWANQQAQIETIEQNPIATMESLLAQAAEEIRPRPEKKRKPEKRDTPTISLPLMGIPTNLSMDYISFSPGGSRKTYQRRRQVIRRRSIAEINADGEQSGEGESTTPKEAEASLKPPLQE</sequence>
<proteinExistence type="predicted"/>
<reference evidence="4 5" key="1">
    <citation type="submission" date="2024-04" db="EMBL/GenBank/DDBJ databases">
        <authorList>
            <person name="Fracassetti M."/>
        </authorList>
    </citation>
    <scope>NUCLEOTIDE SEQUENCE [LARGE SCALE GENOMIC DNA]</scope>
</reference>
<keyword evidence="1" id="KW-0862">Zinc</keyword>
<name>A0AAV2FX18_9ROSI</name>
<evidence type="ECO:0000259" key="3">
    <source>
        <dbReference type="PROSITE" id="PS50158"/>
    </source>
</evidence>
<keyword evidence="5" id="KW-1185">Reference proteome</keyword>
<dbReference type="PANTHER" id="PTHR31286">
    <property type="entry name" value="GLYCINE-RICH CELL WALL STRUCTURAL PROTEIN 1.8-LIKE"/>
    <property type="match status" value="1"/>
</dbReference>
<feature type="region of interest" description="Disordered" evidence="2">
    <location>
        <begin position="390"/>
        <end position="422"/>
    </location>
</feature>
<evidence type="ECO:0000313" key="4">
    <source>
        <dbReference type="EMBL" id="CAL1402100.1"/>
    </source>
</evidence>
<organism evidence="4 5">
    <name type="scientific">Linum trigynum</name>
    <dbReference type="NCBI Taxonomy" id="586398"/>
    <lineage>
        <taxon>Eukaryota</taxon>
        <taxon>Viridiplantae</taxon>
        <taxon>Streptophyta</taxon>
        <taxon>Embryophyta</taxon>
        <taxon>Tracheophyta</taxon>
        <taxon>Spermatophyta</taxon>
        <taxon>Magnoliopsida</taxon>
        <taxon>eudicotyledons</taxon>
        <taxon>Gunneridae</taxon>
        <taxon>Pentapetalae</taxon>
        <taxon>rosids</taxon>
        <taxon>fabids</taxon>
        <taxon>Malpighiales</taxon>
        <taxon>Linaceae</taxon>
        <taxon>Linum</taxon>
    </lineage>
</organism>
<evidence type="ECO:0000313" key="5">
    <source>
        <dbReference type="Proteomes" id="UP001497516"/>
    </source>
</evidence>
<accession>A0AAV2FX18</accession>
<keyword evidence="1" id="KW-0479">Metal-binding</keyword>
<gene>
    <name evidence="4" type="ORF">LTRI10_LOCUS42128</name>
</gene>
<dbReference type="PANTHER" id="PTHR31286:SF178">
    <property type="entry name" value="DUF4283 DOMAIN-CONTAINING PROTEIN"/>
    <property type="match status" value="1"/>
</dbReference>